<accession>A0ABP0W184</accession>
<protein>
    <submittedName>
        <fullName evidence="1">Uncharacterized protein</fullName>
    </submittedName>
</protein>
<organism evidence="1 2">
    <name type="scientific">Sphagnum jensenii</name>
    <dbReference type="NCBI Taxonomy" id="128206"/>
    <lineage>
        <taxon>Eukaryota</taxon>
        <taxon>Viridiplantae</taxon>
        <taxon>Streptophyta</taxon>
        <taxon>Embryophyta</taxon>
        <taxon>Bryophyta</taxon>
        <taxon>Sphagnophytina</taxon>
        <taxon>Sphagnopsida</taxon>
        <taxon>Sphagnales</taxon>
        <taxon>Sphagnaceae</taxon>
        <taxon>Sphagnum</taxon>
    </lineage>
</organism>
<reference evidence="1" key="1">
    <citation type="submission" date="2024-02" db="EMBL/GenBank/DDBJ databases">
        <authorList>
            <consortium name="ELIXIR-Norway"/>
            <consortium name="Elixir Norway"/>
        </authorList>
    </citation>
    <scope>NUCLEOTIDE SEQUENCE</scope>
</reference>
<sequence length="140" mass="15387">MCGLAWETSSEVLCDLSVYLIASMLPLSHLCGPLQEALIISLPDEGINDSVRLRKKLLSLIKELGSPGVLASVTFKHMDSAQHALMKPSKNIMEWRGNGSTHVPAQVMAMRLQSISQVQSGYHTVNPNATIIHSLRKRLQ</sequence>
<evidence type="ECO:0000313" key="1">
    <source>
        <dbReference type="EMBL" id="CAK9260509.1"/>
    </source>
</evidence>
<dbReference type="Proteomes" id="UP001497444">
    <property type="component" value="Chromosome 13"/>
</dbReference>
<dbReference type="EMBL" id="OZ020108">
    <property type="protein sequence ID" value="CAK9260509.1"/>
    <property type="molecule type" value="Genomic_DNA"/>
</dbReference>
<keyword evidence="2" id="KW-1185">Reference proteome</keyword>
<evidence type="ECO:0000313" key="2">
    <source>
        <dbReference type="Proteomes" id="UP001497444"/>
    </source>
</evidence>
<gene>
    <name evidence="1" type="ORF">CSSPJE1EN1_LOCUS5987</name>
</gene>
<name>A0ABP0W184_9BRYO</name>
<proteinExistence type="predicted"/>